<gene>
    <name evidence="1" type="ORF">H5410_036314</name>
</gene>
<comment type="caution">
    <text evidence="1">The sequence shown here is derived from an EMBL/GenBank/DDBJ whole genome shotgun (WGS) entry which is preliminary data.</text>
</comment>
<dbReference type="EMBL" id="JACXVP010000007">
    <property type="protein sequence ID" value="KAG5595082.1"/>
    <property type="molecule type" value="Genomic_DNA"/>
</dbReference>
<protein>
    <submittedName>
        <fullName evidence="1">Uncharacterized protein</fullName>
    </submittedName>
</protein>
<evidence type="ECO:0000313" key="1">
    <source>
        <dbReference type="EMBL" id="KAG5595082.1"/>
    </source>
</evidence>
<dbReference type="AlphaFoldDB" id="A0A9J5Y4Z9"/>
<evidence type="ECO:0000313" key="2">
    <source>
        <dbReference type="Proteomes" id="UP000824120"/>
    </source>
</evidence>
<accession>A0A9J5Y4Z9</accession>
<dbReference type="OrthoDB" id="1327928at2759"/>
<name>A0A9J5Y4Z9_SOLCO</name>
<keyword evidence="2" id="KW-1185">Reference proteome</keyword>
<reference evidence="1 2" key="1">
    <citation type="submission" date="2020-09" db="EMBL/GenBank/DDBJ databases">
        <title>De no assembly of potato wild relative species, Solanum commersonii.</title>
        <authorList>
            <person name="Cho K."/>
        </authorList>
    </citation>
    <scope>NUCLEOTIDE SEQUENCE [LARGE SCALE GENOMIC DNA]</scope>
    <source>
        <strain evidence="1">LZ3.2</strain>
        <tissue evidence="1">Leaf</tissue>
    </source>
</reference>
<proteinExistence type="predicted"/>
<sequence>MLNEKEKMALLIIEEHRVLMGSLHMVPDIHRLFQNHKCEWMGKEPGTYSEEIVREFYASYAAILRGSIHRNANPKHHSRLH</sequence>
<organism evidence="1 2">
    <name type="scientific">Solanum commersonii</name>
    <name type="common">Commerson's wild potato</name>
    <name type="synonym">Commerson's nightshade</name>
    <dbReference type="NCBI Taxonomy" id="4109"/>
    <lineage>
        <taxon>Eukaryota</taxon>
        <taxon>Viridiplantae</taxon>
        <taxon>Streptophyta</taxon>
        <taxon>Embryophyta</taxon>
        <taxon>Tracheophyta</taxon>
        <taxon>Spermatophyta</taxon>
        <taxon>Magnoliopsida</taxon>
        <taxon>eudicotyledons</taxon>
        <taxon>Gunneridae</taxon>
        <taxon>Pentapetalae</taxon>
        <taxon>asterids</taxon>
        <taxon>lamiids</taxon>
        <taxon>Solanales</taxon>
        <taxon>Solanaceae</taxon>
        <taxon>Solanoideae</taxon>
        <taxon>Solaneae</taxon>
        <taxon>Solanum</taxon>
    </lineage>
</organism>
<dbReference type="Proteomes" id="UP000824120">
    <property type="component" value="Chromosome 7"/>
</dbReference>